<evidence type="ECO:0000259" key="1">
    <source>
        <dbReference type="Pfam" id="PF20600"/>
    </source>
</evidence>
<dbReference type="Pfam" id="PF20600">
    <property type="entry name" value="ExoX-like_C"/>
    <property type="match status" value="1"/>
</dbReference>
<dbReference type="InterPro" id="IPR046768">
    <property type="entry name" value="ExoX-like_C"/>
</dbReference>
<dbReference type="RefSeq" id="WP_275650470.1">
    <property type="nucleotide sequence ID" value="NZ_JARFVA010000006.1"/>
</dbReference>
<gene>
    <name evidence="2" type="ORF">PY091_15125</name>
</gene>
<proteinExistence type="predicted"/>
<evidence type="ECO:0000313" key="2">
    <source>
        <dbReference type="EMBL" id="MDF0708556.1"/>
    </source>
</evidence>
<organism evidence="2 3">
    <name type="scientific">Flagellimonas okinawensis</name>
    <dbReference type="NCBI Taxonomy" id="3031324"/>
    <lineage>
        <taxon>Bacteria</taxon>
        <taxon>Pseudomonadati</taxon>
        <taxon>Bacteroidota</taxon>
        <taxon>Flavobacteriia</taxon>
        <taxon>Flavobacteriales</taxon>
        <taxon>Flavobacteriaceae</taxon>
        <taxon>Flagellimonas</taxon>
    </lineage>
</organism>
<dbReference type="EMBL" id="JARFVA010000006">
    <property type="protein sequence ID" value="MDF0708556.1"/>
    <property type="molecule type" value="Genomic_DNA"/>
</dbReference>
<protein>
    <recommendedName>
        <fullName evidence="1">Exodeoxyribonuclease X-like C-terminal domain-containing protein</fullName>
    </recommendedName>
</protein>
<dbReference type="Proteomes" id="UP001217083">
    <property type="component" value="Unassembled WGS sequence"/>
</dbReference>
<evidence type="ECO:0000313" key="3">
    <source>
        <dbReference type="Proteomes" id="UP001217083"/>
    </source>
</evidence>
<name>A0ABT5XRQ0_9FLAO</name>
<accession>A0ABT5XRQ0</accession>
<reference evidence="2 3" key="1">
    <citation type="submission" date="2023-03" db="EMBL/GenBank/DDBJ databases">
        <title>Muricauda XX sp. nov. and Muricauda XXX sp. nov., two novel species isolated from Okinawa Trough.</title>
        <authorList>
            <person name="Cao W."/>
            <person name="Deng X."/>
        </authorList>
    </citation>
    <scope>NUCLEOTIDE SEQUENCE [LARGE SCALE GENOMIC DNA]</scope>
    <source>
        <strain evidence="2 3">81s02</strain>
    </source>
</reference>
<sequence>MQGRRVDGCVQKLFGFYSPSETDATKFRFGKYKGQYVEDIWESDREYINWLSDQEWLAEYIDENDMIHELLHMEEEHKN</sequence>
<feature type="domain" description="Exodeoxyribonuclease X-like C-terminal" evidence="1">
    <location>
        <begin position="27"/>
        <end position="54"/>
    </location>
</feature>
<comment type="caution">
    <text evidence="2">The sequence shown here is derived from an EMBL/GenBank/DDBJ whole genome shotgun (WGS) entry which is preliminary data.</text>
</comment>
<keyword evidence="3" id="KW-1185">Reference proteome</keyword>